<protein>
    <submittedName>
        <fullName evidence="1">Uncharacterized protein</fullName>
    </submittedName>
</protein>
<dbReference type="AlphaFoldDB" id="A0A2B4S0U6"/>
<proteinExistence type="predicted"/>
<accession>A0A2B4S0U6</accession>
<gene>
    <name evidence="1" type="ORF">AWC38_SpisGene12449</name>
</gene>
<comment type="caution">
    <text evidence="1">The sequence shown here is derived from an EMBL/GenBank/DDBJ whole genome shotgun (WGS) entry which is preliminary data.</text>
</comment>
<reference evidence="2" key="1">
    <citation type="journal article" date="2017" name="bioRxiv">
        <title>Comparative analysis of the genomes of Stylophora pistillata and Acropora digitifera provides evidence for extensive differences between species of corals.</title>
        <authorList>
            <person name="Voolstra C.R."/>
            <person name="Li Y."/>
            <person name="Liew Y.J."/>
            <person name="Baumgarten S."/>
            <person name="Zoccola D."/>
            <person name="Flot J.-F."/>
            <person name="Tambutte S."/>
            <person name="Allemand D."/>
            <person name="Aranda M."/>
        </authorList>
    </citation>
    <scope>NUCLEOTIDE SEQUENCE [LARGE SCALE GENOMIC DNA]</scope>
</reference>
<evidence type="ECO:0000313" key="2">
    <source>
        <dbReference type="Proteomes" id="UP000225706"/>
    </source>
</evidence>
<dbReference type="EMBL" id="LSMT01000221">
    <property type="protein sequence ID" value="PFX23036.1"/>
    <property type="molecule type" value="Genomic_DNA"/>
</dbReference>
<evidence type="ECO:0000313" key="1">
    <source>
        <dbReference type="EMBL" id="PFX23036.1"/>
    </source>
</evidence>
<name>A0A2B4S0U6_STYPI</name>
<dbReference type="OrthoDB" id="10407367at2759"/>
<keyword evidence="2" id="KW-1185">Reference proteome</keyword>
<dbReference type="Proteomes" id="UP000225706">
    <property type="component" value="Unassembled WGS sequence"/>
</dbReference>
<organism evidence="1 2">
    <name type="scientific">Stylophora pistillata</name>
    <name type="common">Smooth cauliflower coral</name>
    <dbReference type="NCBI Taxonomy" id="50429"/>
    <lineage>
        <taxon>Eukaryota</taxon>
        <taxon>Metazoa</taxon>
        <taxon>Cnidaria</taxon>
        <taxon>Anthozoa</taxon>
        <taxon>Hexacorallia</taxon>
        <taxon>Scleractinia</taxon>
        <taxon>Astrocoeniina</taxon>
        <taxon>Pocilloporidae</taxon>
        <taxon>Stylophora</taxon>
    </lineage>
</organism>
<sequence length="219" mass="25371">MREKISILQAQIQTTRRVVELCKQRQRVEEEKEEMMRNARGYLLAQAERIESKPGRTLVKRQQSISDIIETLEKERKTIDFWNDLNNSAHDLGKVADTWKPGKLRRVRALNDLSTSREEFFDVEFATCDLPGDLSDDNAFWNDLNNSAHDLGKVADTWKPGKLRRVRALNDLSTSREEFFDDEFAPCDLPGYFSDDDALTEVLRHEKFEGSLSITEPSF</sequence>